<evidence type="ECO:0000313" key="4">
    <source>
        <dbReference type="Proteomes" id="UP000326780"/>
    </source>
</evidence>
<dbReference type="CDD" id="cd07012">
    <property type="entry name" value="PBP2_Bug_TTT"/>
    <property type="match status" value="1"/>
</dbReference>
<protein>
    <submittedName>
        <fullName evidence="3">Tripartite tricarboxylate transporter substrate binding protein</fullName>
    </submittedName>
</protein>
<dbReference type="PANTHER" id="PTHR42928">
    <property type="entry name" value="TRICARBOXYLATE-BINDING PROTEIN"/>
    <property type="match status" value="1"/>
</dbReference>
<comment type="similarity">
    <text evidence="1">Belongs to the UPF0065 (bug) family.</text>
</comment>
<dbReference type="AlphaFoldDB" id="A0A5Q0M5F9"/>
<evidence type="ECO:0000256" key="1">
    <source>
        <dbReference type="ARBA" id="ARBA00006987"/>
    </source>
</evidence>
<organism evidence="3 4">
    <name type="scientific">Variovorax paradoxus</name>
    <dbReference type="NCBI Taxonomy" id="34073"/>
    <lineage>
        <taxon>Bacteria</taxon>
        <taxon>Pseudomonadati</taxon>
        <taxon>Pseudomonadota</taxon>
        <taxon>Betaproteobacteria</taxon>
        <taxon>Burkholderiales</taxon>
        <taxon>Comamonadaceae</taxon>
        <taxon>Variovorax</taxon>
    </lineage>
</organism>
<dbReference type="PIRSF" id="PIRSF017082">
    <property type="entry name" value="YflP"/>
    <property type="match status" value="1"/>
</dbReference>
<dbReference type="EMBL" id="CP045644">
    <property type="protein sequence ID" value="QFZ84729.1"/>
    <property type="molecule type" value="Genomic_DNA"/>
</dbReference>
<gene>
    <name evidence="3" type="ORF">GFK26_19130</name>
</gene>
<dbReference type="InterPro" id="IPR005064">
    <property type="entry name" value="BUG"/>
</dbReference>
<reference evidence="3 4" key="1">
    <citation type="submission" date="2019-10" db="EMBL/GenBank/DDBJ databases">
        <title>Complete genome sequence of Variovorax paradoxus 5C-2.</title>
        <authorList>
            <person name="Gogoleva N.E."/>
            <person name="Balkin A.S."/>
        </authorList>
    </citation>
    <scope>NUCLEOTIDE SEQUENCE [LARGE SCALE GENOMIC DNA]</scope>
    <source>
        <strain evidence="3 4">5C-2</strain>
    </source>
</reference>
<proteinExistence type="inferred from homology"/>
<sequence length="322" mass="33922">MISRRQLAKFGLAALALPPFATAAPFTSQTIKVIVPNSPGPGTDVLGRFFASYMAKHWNSTVLVENKAGSGGQIATDFAAKAPPDGTVILITTSAHFTYPYLHAKLPFDPVIDLVPVAQFVQGGFAVVVATNSPFKTVQDLISEAKRQPGTISYASAGVGSPTHMAGAQFGHTAGINIVHIPYKDASQVMTDVIGGQLQMGLTGTSTAMSMIQAGKLRALAVTSAKRVPALANVPTLDESGLRGYDVTSPIFALTRAGTPAATVSEISRIMLEAANTPEFKEVADRLGYVMDLQDAAKMRSNMPSEFAKWKRMVDISGAKPG</sequence>
<dbReference type="Pfam" id="PF03401">
    <property type="entry name" value="TctC"/>
    <property type="match status" value="1"/>
</dbReference>
<dbReference type="Gene3D" id="3.40.190.150">
    <property type="entry name" value="Bordetella uptake gene, domain 1"/>
    <property type="match status" value="1"/>
</dbReference>
<dbReference type="InterPro" id="IPR042100">
    <property type="entry name" value="Bug_dom1"/>
</dbReference>
<accession>A0A5Q0M5F9</accession>
<feature type="signal peptide" evidence="2">
    <location>
        <begin position="1"/>
        <end position="23"/>
    </location>
</feature>
<dbReference type="Proteomes" id="UP000326780">
    <property type="component" value="Chromosome"/>
</dbReference>
<name>A0A5Q0M5F9_VARPD</name>
<feature type="chain" id="PRO_5024838916" evidence="2">
    <location>
        <begin position="24"/>
        <end position="322"/>
    </location>
</feature>
<dbReference type="RefSeq" id="WP_153283352.1">
    <property type="nucleotide sequence ID" value="NZ_CP045644.1"/>
</dbReference>
<dbReference type="Gene3D" id="3.40.190.10">
    <property type="entry name" value="Periplasmic binding protein-like II"/>
    <property type="match status" value="1"/>
</dbReference>
<evidence type="ECO:0000313" key="3">
    <source>
        <dbReference type="EMBL" id="QFZ84729.1"/>
    </source>
</evidence>
<dbReference type="SUPFAM" id="SSF53850">
    <property type="entry name" value="Periplasmic binding protein-like II"/>
    <property type="match status" value="1"/>
</dbReference>
<dbReference type="PANTHER" id="PTHR42928:SF5">
    <property type="entry name" value="BLR1237 PROTEIN"/>
    <property type="match status" value="1"/>
</dbReference>
<keyword evidence="2" id="KW-0732">Signal</keyword>
<evidence type="ECO:0000256" key="2">
    <source>
        <dbReference type="SAM" id="SignalP"/>
    </source>
</evidence>